<sequence>MILVPEEADVGMNKQPLPVLALEEILNKTGNETKAFDPILNKIQSVSIMKEICEVKMVTADDRGTHAIKSDIVCELGNLCNNKGNMSDEMLAKVDVALSTVGDLVHWGQWVSEYNLFSVFSFDPRGSDATPAVIDTLNMSQIRIRASSRYWYASIDKQRQRLPLYKYITVLLYLVKSHATSIAVSGTSNDETTQISQSLEQGGWIDGEHVIACTKPM</sequence>
<evidence type="ECO:0000313" key="1">
    <source>
        <dbReference type="EMBL" id="KAK8567756.1"/>
    </source>
</evidence>
<dbReference type="Gene3D" id="3.40.50.300">
    <property type="entry name" value="P-loop containing nucleotide triphosphate hydrolases"/>
    <property type="match status" value="1"/>
</dbReference>
<organism evidence="1 2">
    <name type="scientific">Hibiscus sabdariffa</name>
    <name type="common">roselle</name>
    <dbReference type="NCBI Taxonomy" id="183260"/>
    <lineage>
        <taxon>Eukaryota</taxon>
        <taxon>Viridiplantae</taxon>
        <taxon>Streptophyta</taxon>
        <taxon>Embryophyta</taxon>
        <taxon>Tracheophyta</taxon>
        <taxon>Spermatophyta</taxon>
        <taxon>Magnoliopsida</taxon>
        <taxon>eudicotyledons</taxon>
        <taxon>Gunneridae</taxon>
        <taxon>Pentapetalae</taxon>
        <taxon>rosids</taxon>
        <taxon>malvids</taxon>
        <taxon>Malvales</taxon>
        <taxon>Malvaceae</taxon>
        <taxon>Malvoideae</taxon>
        <taxon>Hibiscus</taxon>
    </lineage>
</organism>
<name>A0ABR2EYH5_9ROSI</name>
<reference evidence="1 2" key="1">
    <citation type="journal article" date="2024" name="G3 (Bethesda)">
        <title>Genome assembly of Hibiscus sabdariffa L. provides insights into metabolisms of medicinal natural products.</title>
        <authorList>
            <person name="Kim T."/>
        </authorList>
    </citation>
    <scope>NUCLEOTIDE SEQUENCE [LARGE SCALE GENOMIC DNA]</scope>
    <source>
        <strain evidence="1">TK-2024</strain>
        <tissue evidence="1">Old leaves</tissue>
    </source>
</reference>
<protein>
    <submittedName>
        <fullName evidence="1">Uncharacterized protein</fullName>
    </submittedName>
</protein>
<accession>A0ABR2EYH5</accession>
<dbReference type="InterPro" id="IPR027417">
    <property type="entry name" value="P-loop_NTPase"/>
</dbReference>
<dbReference type="EMBL" id="JBBPBM010000009">
    <property type="protein sequence ID" value="KAK8567756.1"/>
    <property type="molecule type" value="Genomic_DNA"/>
</dbReference>
<dbReference type="Proteomes" id="UP001472677">
    <property type="component" value="Unassembled WGS sequence"/>
</dbReference>
<proteinExistence type="predicted"/>
<comment type="caution">
    <text evidence="1">The sequence shown here is derived from an EMBL/GenBank/DDBJ whole genome shotgun (WGS) entry which is preliminary data.</text>
</comment>
<evidence type="ECO:0000313" key="2">
    <source>
        <dbReference type="Proteomes" id="UP001472677"/>
    </source>
</evidence>
<keyword evidence="2" id="KW-1185">Reference proteome</keyword>
<gene>
    <name evidence="1" type="ORF">V6N12_006331</name>
</gene>